<dbReference type="AlphaFoldDB" id="A0AAF0V6L0"/>
<name>A0AAF0V6L0_SOLVR</name>
<keyword evidence="2" id="KW-1185">Reference proteome</keyword>
<organism evidence="1 2">
    <name type="scientific">Solanum verrucosum</name>
    <dbReference type="NCBI Taxonomy" id="315347"/>
    <lineage>
        <taxon>Eukaryota</taxon>
        <taxon>Viridiplantae</taxon>
        <taxon>Streptophyta</taxon>
        <taxon>Embryophyta</taxon>
        <taxon>Tracheophyta</taxon>
        <taxon>Spermatophyta</taxon>
        <taxon>Magnoliopsida</taxon>
        <taxon>eudicotyledons</taxon>
        <taxon>Gunneridae</taxon>
        <taxon>Pentapetalae</taxon>
        <taxon>asterids</taxon>
        <taxon>lamiids</taxon>
        <taxon>Solanales</taxon>
        <taxon>Solanaceae</taxon>
        <taxon>Solanoideae</taxon>
        <taxon>Solaneae</taxon>
        <taxon>Solanum</taxon>
    </lineage>
</organism>
<evidence type="ECO:0000313" key="1">
    <source>
        <dbReference type="EMBL" id="WMV58269.1"/>
    </source>
</evidence>
<dbReference type="EMBL" id="CP133623">
    <property type="protein sequence ID" value="WMV58269.1"/>
    <property type="molecule type" value="Genomic_DNA"/>
</dbReference>
<evidence type="ECO:0000313" key="2">
    <source>
        <dbReference type="Proteomes" id="UP001234989"/>
    </source>
</evidence>
<reference evidence="1" key="1">
    <citation type="submission" date="2023-08" db="EMBL/GenBank/DDBJ databases">
        <title>A de novo genome assembly of Solanum verrucosum Schlechtendal, a Mexican diploid species geographically isolated from the other diploid A-genome species in potato relatives.</title>
        <authorList>
            <person name="Hosaka K."/>
        </authorList>
    </citation>
    <scope>NUCLEOTIDE SEQUENCE</scope>
    <source>
        <tissue evidence="1">Young leaves</tissue>
    </source>
</reference>
<accession>A0AAF0V6L0</accession>
<sequence>MTPGLSTQIWKEKVVWGTYKGRCYGLGSQNDVRRLQSDLEEVSGTLKEIGVKWKEKMQGYDEKNLRLKALGPGALLGVRRQGSTFKEAFQAL</sequence>
<dbReference type="Proteomes" id="UP001234989">
    <property type="component" value="Chromosome 12"/>
</dbReference>
<proteinExistence type="predicted"/>
<gene>
    <name evidence="1" type="ORF">MTR67_051654</name>
</gene>
<protein>
    <submittedName>
        <fullName evidence="1">Uncharacterized protein</fullName>
    </submittedName>
</protein>